<organism evidence="10 12">
    <name type="scientific">Marivita cryptomonadis</name>
    <dbReference type="NCBI Taxonomy" id="505252"/>
    <lineage>
        <taxon>Bacteria</taxon>
        <taxon>Pseudomonadati</taxon>
        <taxon>Pseudomonadota</taxon>
        <taxon>Alphaproteobacteria</taxon>
        <taxon>Rhodobacterales</taxon>
        <taxon>Roseobacteraceae</taxon>
        <taxon>Marivita</taxon>
    </lineage>
</organism>
<evidence type="ECO:0000313" key="12">
    <source>
        <dbReference type="Proteomes" id="UP000755667"/>
    </source>
</evidence>
<dbReference type="InterPro" id="IPR003439">
    <property type="entry name" value="ABC_transporter-like_ATP-bd"/>
</dbReference>
<sequence length="546" mass="57983">MRTVHDHASPIEIESPVSIFGAALSVLSNLVWLAQAWVLATVLAALLSGTAIDVWLASFSFLGLGIARALLNQQAQADLSRAAEKHIQELRQAIIATETETDEVSRFGGAGSIAALATEKLDALRPFLLRYTPARLRVMTVPLSILAITAWHSWAAAVVLLAAGPLIPVFMALVGWAAKEASARQMVEIGSLNDLLADRLAALADLTLTGAGPQVIEGFATASDALRYKTMAVLRVAFLSSTVLELFSALGVAMIAVWVGFALLGEITWGTWGGPLTPSAGIYLLLLAPDFFQPLRDLAAAWHDKSAADAVREDLDSWRDDARRKILGAGKTVRAVTFQGLSLQDVMVGHADRTLRFPDLEVRPGDSLAISGPSGVGKTTLLRLLAGLEQPTHGAVLLNAAPLSDAKADAWRAALGWMPQTPRFLARSLRHNIGFGVPLDDDVLQLSRVSPILSGLPAKDLTQLGESGAGLSGGEARRVMLARALHRSPSLLLADEPTADLDAETANDIIDGLLAYVAGGGTLITTTHDPRLLDRMPRVIRLEDGA</sequence>
<evidence type="ECO:0000256" key="7">
    <source>
        <dbReference type="SAM" id="Phobius"/>
    </source>
</evidence>
<dbReference type="Gene3D" id="3.40.50.300">
    <property type="entry name" value="P-loop containing nucleotide triphosphate hydrolases"/>
    <property type="match status" value="1"/>
</dbReference>
<feature type="transmembrane region" description="Helical" evidence="7">
    <location>
        <begin position="157"/>
        <end position="178"/>
    </location>
</feature>
<keyword evidence="5 7" id="KW-1133">Transmembrane helix</keyword>
<dbReference type="InterPro" id="IPR039421">
    <property type="entry name" value="Type_1_exporter"/>
</dbReference>
<dbReference type="PROSITE" id="PS50893">
    <property type="entry name" value="ABC_TRANSPORTER_2"/>
    <property type="match status" value="1"/>
</dbReference>
<dbReference type="Proteomes" id="UP000755667">
    <property type="component" value="Unassembled WGS sequence"/>
</dbReference>
<accession>A0A9Q2NNE2</accession>
<evidence type="ECO:0000313" key="11">
    <source>
        <dbReference type="EMBL" id="MBM2415343.1"/>
    </source>
</evidence>
<dbReference type="AlphaFoldDB" id="A0A9Q2NNE2"/>
<dbReference type="GeneID" id="62642681"/>
<feature type="transmembrane region" description="Helical" evidence="7">
    <location>
        <begin position="52"/>
        <end position="71"/>
    </location>
</feature>
<dbReference type="InterPro" id="IPR036640">
    <property type="entry name" value="ABC1_TM_sf"/>
</dbReference>
<evidence type="ECO:0000256" key="2">
    <source>
        <dbReference type="ARBA" id="ARBA00022692"/>
    </source>
</evidence>
<dbReference type="InterPro" id="IPR017871">
    <property type="entry name" value="ABC_transporter-like_CS"/>
</dbReference>
<keyword evidence="2 7" id="KW-0812">Transmembrane</keyword>
<keyword evidence="13" id="KW-1185">Reference proteome</keyword>
<dbReference type="PANTHER" id="PTHR24221:SF590">
    <property type="entry name" value="COMPONENT LINKED WITH THE ASSEMBLY OF CYTOCHROME' TRANSPORT TRANSMEMBRANE ATP-BINDING PROTEIN ABC TRANSPORTER CYDD-RELATED"/>
    <property type="match status" value="1"/>
</dbReference>
<evidence type="ECO:0000256" key="3">
    <source>
        <dbReference type="ARBA" id="ARBA00022741"/>
    </source>
</evidence>
<dbReference type="Gene3D" id="1.20.1560.10">
    <property type="entry name" value="ABC transporter type 1, transmembrane domain"/>
    <property type="match status" value="1"/>
</dbReference>
<evidence type="ECO:0000256" key="6">
    <source>
        <dbReference type="ARBA" id="ARBA00023136"/>
    </source>
</evidence>
<reference evidence="10 13" key="1">
    <citation type="submission" date="2021-01" db="EMBL/GenBank/DDBJ databases">
        <title>Diatom-associated Roseobacters Show Island Model of Population Structure.</title>
        <authorList>
            <person name="Qu L."/>
            <person name="Feng X."/>
            <person name="Chen Y."/>
            <person name="Li L."/>
            <person name="Wang X."/>
            <person name="Hu Z."/>
            <person name="Wang H."/>
            <person name="Luo H."/>
        </authorList>
    </citation>
    <scope>NUCLEOTIDE SEQUENCE</scope>
    <source>
        <strain evidence="11 13">CC28-63</strain>
        <strain evidence="10">CC28-69</strain>
    </source>
</reference>
<feature type="transmembrane region" description="Helical" evidence="7">
    <location>
        <begin position="236"/>
        <end position="261"/>
    </location>
</feature>
<dbReference type="SUPFAM" id="SSF90123">
    <property type="entry name" value="ABC transporter transmembrane region"/>
    <property type="match status" value="1"/>
</dbReference>
<evidence type="ECO:0000313" key="13">
    <source>
        <dbReference type="Proteomes" id="UP000809440"/>
    </source>
</evidence>
<comment type="caution">
    <text evidence="10">The sequence shown here is derived from an EMBL/GenBank/DDBJ whole genome shotgun (WGS) entry which is preliminary data.</text>
</comment>
<dbReference type="SMART" id="SM00382">
    <property type="entry name" value="AAA"/>
    <property type="match status" value="1"/>
</dbReference>
<evidence type="ECO:0000313" key="10">
    <source>
        <dbReference type="EMBL" id="MBM2410676.1"/>
    </source>
</evidence>
<dbReference type="SUPFAM" id="SSF52540">
    <property type="entry name" value="P-loop containing nucleoside triphosphate hydrolases"/>
    <property type="match status" value="1"/>
</dbReference>
<dbReference type="PANTHER" id="PTHR24221">
    <property type="entry name" value="ATP-BINDING CASSETTE SUB-FAMILY B"/>
    <property type="match status" value="1"/>
</dbReference>
<keyword evidence="6 7" id="KW-0472">Membrane</keyword>
<keyword evidence="4 10" id="KW-0067">ATP-binding</keyword>
<evidence type="ECO:0000256" key="5">
    <source>
        <dbReference type="ARBA" id="ARBA00022989"/>
    </source>
</evidence>
<dbReference type="InterPro" id="IPR027417">
    <property type="entry name" value="P-loop_NTPase"/>
</dbReference>
<feature type="transmembrane region" description="Helical" evidence="7">
    <location>
        <begin position="134"/>
        <end position="151"/>
    </location>
</feature>
<dbReference type="GO" id="GO:0005524">
    <property type="term" value="F:ATP binding"/>
    <property type="evidence" value="ECO:0007669"/>
    <property type="project" value="UniProtKB-KW"/>
</dbReference>
<dbReference type="Proteomes" id="UP000809440">
    <property type="component" value="Unassembled WGS sequence"/>
</dbReference>
<proteinExistence type="predicted"/>
<gene>
    <name evidence="10" type="ORF">JQX41_00025</name>
    <name evidence="11" type="ORF">JQX48_00025</name>
</gene>
<evidence type="ECO:0000256" key="4">
    <source>
        <dbReference type="ARBA" id="ARBA00022840"/>
    </source>
</evidence>
<feature type="transmembrane region" description="Helical" evidence="7">
    <location>
        <begin position="20"/>
        <end position="46"/>
    </location>
</feature>
<comment type="subcellular location">
    <subcellularLocation>
        <location evidence="1">Cell membrane</location>
        <topology evidence="1">Multi-pass membrane protein</topology>
    </subcellularLocation>
</comment>
<dbReference type="CDD" id="cd18584">
    <property type="entry name" value="ABC_6TM_AarD_CydD"/>
    <property type="match status" value="1"/>
</dbReference>
<dbReference type="InterPro" id="IPR011527">
    <property type="entry name" value="ABC1_TM_dom"/>
</dbReference>
<dbReference type="PROSITE" id="PS50929">
    <property type="entry name" value="ABC_TM1F"/>
    <property type="match status" value="1"/>
</dbReference>
<keyword evidence="3" id="KW-0547">Nucleotide-binding</keyword>
<dbReference type="InterPro" id="IPR003593">
    <property type="entry name" value="AAA+_ATPase"/>
</dbReference>
<name>A0A9Q2NNE2_9RHOB</name>
<protein>
    <submittedName>
        <fullName evidence="10">ATP-binding cassette domain-containing protein</fullName>
    </submittedName>
</protein>
<dbReference type="EMBL" id="JAFBXE010000001">
    <property type="protein sequence ID" value="MBM2410676.1"/>
    <property type="molecule type" value="Genomic_DNA"/>
</dbReference>
<dbReference type="OrthoDB" id="9806127at2"/>
<dbReference type="EMBL" id="JAFBXF010000001">
    <property type="protein sequence ID" value="MBM2415343.1"/>
    <property type="molecule type" value="Genomic_DNA"/>
</dbReference>
<dbReference type="Pfam" id="PF00005">
    <property type="entry name" value="ABC_tran"/>
    <property type="match status" value="1"/>
</dbReference>
<dbReference type="PROSITE" id="PS00211">
    <property type="entry name" value="ABC_TRANSPORTER_1"/>
    <property type="match status" value="1"/>
</dbReference>
<dbReference type="GO" id="GO:0140359">
    <property type="term" value="F:ABC-type transporter activity"/>
    <property type="evidence" value="ECO:0007669"/>
    <property type="project" value="InterPro"/>
</dbReference>
<evidence type="ECO:0000259" key="9">
    <source>
        <dbReference type="PROSITE" id="PS50929"/>
    </source>
</evidence>
<evidence type="ECO:0000259" key="8">
    <source>
        <dbReference type="PROSITE" id="PS50893"/>
    </source>
</evidence>
<feature type="domain" description="ABC transmembrane type-1" evidence="9">
    <location>
        <begin position="19"/>
        <end position="307"/>
    </location>
</feature>
<dbReference type="GO" id="GO:0005886">
    <property type="term" value="C:plasma membrane"/>
    <property type="evidence" value="ECO:0007669"/>
    <property type="project" value="UniProtKB-SubCell"/>
</dbReference>
<dbReference type="GO" id="GO:0016887">
    <property type="term" value="F:ATP hydrolysis activity"/>
    <property type="evidence" value="ECO:0007669"/>
    <property type="project" value="InterPro"/>
</dbReference>
<evidence type="ECO:0000256" key="1">
    <source>
        <dbReference type="ARBA" id="ARBA00004651"/>
    </source>
</evidence>
<feature type="domain" description="ABC transporter" evidence="8">
    <location>
        <begin position="336"/>
        <end position="546"/>
    </location>
</feature>
<dbReference type="Pfam" id="PF00664">
    <property type="entry name" value="ABC_membrane"/>
    <property type="match status" value="1"/>
</dbReference>
<dbReference type="RefSeq" id="WP_085632467.1">
    <property type="nucleotide sequence ID" value="NZ_JAFBWU010000001.1"/>
</dbReference>